<dbReference type="CDD" id="cd00158">
    <property type="entry name" value="RHOD"/>
    <property type="match status" value="1"/>
</dbReference>
<dbReference type="InterPro" id="IPR050229">
    <property type="entry name" value="GlpE_sulfurtransferase"/>
</dbReference>
<keyword evidence="4" id="KW-1185">Reference proteome</keyword>
<accession>A0A9W6FZ85</accession>
<dbReference type="PROSITE" id="PS50206">
    <property type="entry name" value="RHODANESE_3"/>
    <property type="match status" value="1"/>
</dbReference>
<evidence type="ECO:0000313" key="4">
    <source>
        <dbReference type="Proteomes" id="UP001144352"/>
    </source>
</evidence>
<dbReference type="RefSeq" id="WP_214185964.1">
    <property type="nucleotide sequence ID" value="NZ_BSDS01000001.1"/>
</dbReference>
<evidence type="ECO:0000313" key="3">
    <source>
        <dbReference type="EMBL" id="GLI37517.1"/>
    </source>
</evidence>
<feature type="domain" description="Rhodanese" evidence="2">
    <location>
        <begin position="76"/>
        <end position="170"/>
    </location>
</feature>
<dbReference type="PANTHER" id="PTHR43031">
    <property type="entry name" value="FAD-DEPENDENT OXIDOREDUCTASE"/>
    <property type="match status" value="1"/>
</dbReference>
<protein>
    <submittedName>
        <fullName evidence="3">Sulfurtransferase</fullName>
    </submittedName>
</protein>
<dbReference type="InterPro" id="IPR036873">
    <property type="entry name" value="Rhodanese-like_dom_sf"/>
</dbReference>
<dbReference type="Proteomes" id="UP001144352">
    <property type="component" value="Unassembled WGS sequence"/>
</dbReference>
<dbReference type="EMBL" id="BSDS01000001">
    <property type="protein sequence ID" value="GLI37517.1"/>
    <property type="molecule type" value="Genomic_DNA"/>
</dbReference>
<name>A0A9W6FZ85_9BACT</name>
<keyword evidence="1" id="KW-0472">Membrane</keyword>
<dbReference type="SUPFAM" id="SSF52821">
    <property type="entry name" value="Rhodanese/Cell cycle control phosphatase"/>
    <property type="match status" value="1"/>
</dbReference>
<sequence length="173" mass="18390">MKSDAKRLAAEMAAIVLIAAVIGIAWNHRLLLNVFRGEGVQAQQTPNTAPQAPSATATVAAAALPLGLMQVKELFDAGEAVIIDARDRETFRKGHIRGAISLPVGEAGGLIPPFAERTPKDKLLVVYCGGYDCHDSKLLGEKLLAAGFTQVFVYEGGFPEWQDAGHPVTKGDK</sequence>
<comment type="caution">
    <text evidence="3">The sequence shown here is derived from an EMBL/GenBank/DDBJ whole genome shotgun (WGS) entry which is preliminary data.</text>
</comment>
<dbReference type="InterPro" id="IPR001763">
    <property type="entry name" value="Rhodanese-like_dom"/>
</dbReference>
<dbReference type="AlphaFoldDB" id="A0A9W6FZ85"/>
<keyword evidence="1" id="KW-1133">Transmembrane helix</keyword>
<dbReference type="Gene3D" id="3.40.250.10">
    <property type="entry name" value="Rhodanese-like domain"/>
    <property type="match status" value="1"/>
</dbReference>
<gene>
    <name evidence="3" type="ORF">GHYDROH2_10180</name>
</gene>
<reference evidence="3" key="1">
    <citation type="submission" date="2022-12" db="EMBL/GenBank/DDBJ databases">
        <title>Reference genome sequencing for broad-spectrum identification of bacterial and archaeal isolates by mass spectrometry.</title>
        <authorList>
            <person name="Sekiguchi Y."/>
            <person name="Tourlousse D.M."/>
        </authorList>
    </citation>
    <scope>NUCLEOTIDE SEQUENCE</scope>
    <source>
        <strain evidence="3">H2</strain>
    </source>
</reference>
<evidence type="ECO:0000259" key="2">
    <source>
        <dbReference type="PROSITE" id="PS50206"/>
    </source>
</evidence>
<keyword evidence="1" id="KW-0812">Transmembrane</keyword>
<organism evidence="3 4">
    <name type="scientific">Geobacter hydrogenophilus</name>
    <dbReference type="NCBI Taxonomy" id="40983"/>
    <lineage>
        <taxon>Bacteria</taxon>
        <taxon>Pseudomonadati</taxon>
        <taxon>Thermodesulfobacteriota</taxon>
        <taxon>Desulfuromonadia</taxon>
        <taxon>Geobacterales</taxon>
        <taxon>Geobacteraceae</taxon>
        <taxon>Geobacter</taxon>
    </lineage>
</organism>
<dbReference type="SMART" id="SM00450">
    <property type="entry name" value="RHOD"/>
    <property type="match status" value="1"/>
</dbReference>
<proteinExistence type="predicted"/>
<dbReference type="Pfam" id="PF00581">
    <property type="entry name" value="Rhodanese"/>
    <property type="match status" value="1"/>
</dbReference>
<dbReference type="PANTHER" id="PTHR43031:SF18">
    <property type="entry name" value="RHODANESE-RELATED SULFURTRANSFERASES"/>
    <property type="match status" value="1"/>
</dbReference>
<evidence type="ECO:0000256" key="1">
    <source>
        <dbReference type="SAM" id="Phobius"/>
    </source>
</evidence>
<feature type="transmembrane region" description="Helical" evidence="1">
    <location>
        <begin position="7"/>
        <end position="26"/>
    </location>
</feature>